<sequence length="128" mass="14435">MYYYTDGDLSNFWLANGYERSETPYGMAIAIRDLPGLSRAICDVLTRKNSNLTDAESRYLRQAMLLLQPTLEAIAAYSDGNEQVTNSIDAMSGVERMAHFVMTETKHGWEAKVSEVDLSEHEDCEEVT</sequence>
<keyword evidence="2" id="KW-1185">Reference proteome</keyword>
<comment type="caution">
    <text evidence="1">The sequence shown here is derived from an EMBL/GenBank/DDBJ whole genome shotgun (WGS) entry which is preliminary data.</text>
</comment>
<dbReference type="AlphaFoldDB" id="A0A953T534"/>
<evidence type="ECO:0000313" key="1">
    <source>
        <dbReference type="EMBL" id="MBZ1351186.1"/>
    </source>
</evidence>
<proteinExistence type="predicted"/>
<name>A0A953T534_9BURK</name>
<evidence type="ECO:0000313" key="2">
    <source>
        <dbReference type="Proteomes" id="UP000739565"/>
    </source>
</evidence>
<accession>A0A953T534</accession>
<gene>
    <name evidence="1" type="ORF">KZZ10_11060</name>
</gene>
<protein>
    <submittedName>
        <fullName evidence="1">Uncharacterized protein</fullName>
    </submittedName>
</protein>
<dbReference type="EMBL" id="JAHXRI010000010">
    <property type="protein sequence ID" value="MBZ1351186.1"/>
    <property type="molecule type" value="Genomic_DNA"/>
</dbReference>
<reference evidence="1" key="1">
    <citation type="submission" date="2021-07" db="EMBL/GenBank/DDBJ databases">
        <title>New genus and species of the family Alcaligenaceae.</title>
        <authorList>
            <person name="Hahn M.W."/>
        </authorList>
    </citation>
    <scope>NUCLEOTIDE SEQUENCE</scope>
    <source>
        <strain evidence="1">LF4-65</strain>
    </source>
</reference>
<dbReference type="Proteomes" id="UP000739565">
    <property type="component" value="Unassembled WGS sequence"/>
</dbReference>
<dbReference type="RefSeq" id="WP_259661602.1">
    <property type="nucleotide sequence ID" value="NZ_JAHXRI010000010.1"/>
</dbReference>
<organism evidence="1 2">
    <name type="scientific">Zwartia hollandica</name>
    <dbReference type="NCBI Taxonomy" id="324606"/>
    <lineage>
        <taxon>Bacteria</taxon>
        <taxon>Pseudomonadati</taxon>
        <taxon>Pseudomonadota</taxon>
        <taxon>Betaproteobacteria</taxon>
        <taxon>Burkholderiales</taxon>
        <taxon>Alcaligenaceae</taxon>
        <taxon>Zwartia</taxon>
    </lineage>
</organism>